<evidence type="ECO:0000313" key="3">
    <source>
        <dbReference type="Proteomes" id="UP000252519"/>
    </source>
</evidence>
<dbReference type="Proteomes" id="UP000252519">
    <property type="component" value="Unassembled WGS sequence"/>
</dbReference>
<sequence>MIASMRVNELQTVLSMFKMPKLGKKQELIQRCTDLLRTPALQIQVANQVKILVGKNNSRAAPYSVPMR</sequence>
<protein>
    <recommendedName>
        <fullName evidence="1">SAP domain-containing protein</fullName>
    </recommendedName>
</protein>
<dbReference type="InterPro" id="IPR036361">
    <property type="entry name" value="SAP_dom_sf"/>
</dbReference>
<dbReference type="PROSITE" id="PS50800">
    <property type="entry name" value="SAP"/>
    <property type="match status" value="1"/>
</dbReference>
<dbReference type="AlphaFoldDB" id="A0A368H8U6"/>
<dbReference type="STRING" id="29170.A0A368H8U6"/>
<feature type="domain" description="SAP" evidence="1">
    <location>
        <begin position="2"/>
        <end position="36"/>
    </location>
</feature>
<accession>A0A368H8U6</accession>
<evidence type="ECO:0000313" key="2">
    <source>
        <dbReference type="EMBL" id="RCN52138.1"/>
    </source>
</evidence>
<dbReference type="SUPFAM" id="SSF68906">
    <property type="entry name" value="SAP domain"/>
    <property type="match status" value="1"/>
</dbReference>
<keyword evidence="3" id="KW-1185">Reference proteome</keyword>
<name>A0A368H8U6_ANCCA</name>
<dbReference type="EMBL" id="JOJR01000008">
    <property type="protein sequence ID" value="RCN52138.1"/>
    <property type="molecule type" value="Genomic_DNA"/>
</dbReference>
<reference evidence="2 3" key="1">
    <citation type="submission" date="2014-10" db="EMBL/GenBank/DDBJ databases">
        <title>Draft genome of the hookworm Ancylostoma caninum.</title>
        <authorList>
            <person name="Mitreva M."/>
        </authorList>
    </citation>
    <scope>NUCLEOTIDE SEQUENCE [LARGE SCALE GENOMIC DNA]</scope>
    <source>
        <strain evidence="2 3">Baltimore</strain>
    </source>
</reference>
<organism evidence="2 3">
    <name type="scientific">Ancylostoma caninum</name>
    <name type="common">Dog hookworm</name>
    <dbReference type="NCBI Taxonomy" id="29170"/>
    <lineage>
        <taxon>Eukaryota</taxon>
        <taxon>Metazoa</taxon>
        <taxon>Ecdysozoa</taxon>
        <taxon>Nematoda</taxon>
        <taxon>Chromadorea</taxon>
        <taxon>Rhabditida</taxon>
        <taxon>Rhabditina</taxon>
        <taxon>Rhabditomorpha</taxon>
        <taxon>Strongyloidea</taxon>
        <taxon>Ancylostomatidae</taxon>
        <taxon>Ancylostomatinae</taxon>
        <taxon>Ancylostoma</taxon>
    </lineage>
</organism>
<dbReference type="InterPro" id="IPR003034">
    <property type="entry name" value="SAP_dom"/>
</dbReference>
<evidence type="ECO:0000259" key="1">
    <source>
        <dbReference type="PROSITE" id="PS50800"/>
    </source>
</evidence>
<proteinExistence type="predicted"/>
<comment type="caution">
    <text evidence="2">The sequence shown here is derived from an EMBL/GenBank/DDBJ whole genome shotgun (WGS) entry which is preliminary data.</text>
</comment>
<gene>
    <name evidence="2" type="ORF">ANCCAN_01568</name>
</gene>
<dbReference type="Pfam" id="PF02037">
    <property type="entry name" value="SAP"/>
    <property type="match status" value="1"/>
</dbReference>
<dbReference type="Gene3D" id="1.10.720.30">
    <property type="entry name" value="SAP domain"/>
    <property type="match status" value="1"/>
</dbReference>